<feature type="region of interest" description="Disordered" evidence="1">
    <location>
        <begin position="1"/>
        <end position="225"/>
    </location>
</feature>
<feature type="compositionally biased region" description="Low complexity" evidence="1">
    <location>
        <begin position="326"/>
        <end position="347"/>
    </location>
</feature>
<proteinExistence type="predicted"/>
<feature type="compositionally biased region" description="Low complexity" evidence="1">
    <location>
        <begin position="35"/>
        <end position="53"/>
    </location>
</feature>
<dbReference type="EMBL" id="CAUYUJ010000747">
    <property type="protein sequence ID" value="CAK0792290.1"/>
    <property type="molecule type" value="Genomic_DNA"/>
</dbReference>
<evidence type="ECO:0000313" key="3">
    <source>
        <dbReference type="Proteomes" id="UP001189429"/>
    </source>
</evidence>
<name>A0ABN9PH49_9DINO</name>
<feature type="compositionally biased region" description="Low complexity" evidence="1">
    <location>
        <begin position="102"/>
        <end position="113"/>
    </location>
</feature>
<organism evidence="2 3">
    <name type="scientific">Prorocentrum cordatum</name>
    <dbReference type="NCBI Taxonomy" id="2364126"/>
    <lineage>
        <taxon>Eukaryota</taxon>
        <taxon>Sar</taxon>
        <taxon>Alveolata</taxon>
        <taxon>Dinophyceae</taxon>
        <taxon>Prorocentrales</taxon>
        <taxon>Prorocentraceae</taxon>
        <taxon>Prorocentrum</taxon>
    </lineage>
</organism>
<feature type="compositionally biased region" description="Low complexity" evidence="1">
    <location>
        <begin position="10"/>
        <end position="22"/>
    </location>
</feature>
<sequence length="392" mass="41159">PPSPPHPHDGATAAARDASAAGRSRDRPWPRRGLAGRCRSSGRRPGVGVPVAVDGALQQLDAGDAAHGHSQVAGREGDRDREQAALSGTGRTSPPRASMRQPPAARRCAPRAATEAVRLALLDERPREPRERGAEQPLAGRGSAAASPKCSARSAGPSTEAAWSTTPPSQCDSPTSARSQRPDSGRGGCGADDAAEASAPPQRQRAWTVGGAEGLQHSADPSRFHLDLQKRLEVIRFVTMRENQKLKDAVQQVREQIARRGLELGCDPHAGRPPPPPPASTPPPRWPQRVHWRVDGAALSSGAPPPRHGLALPGCPGVSLELALEPAPGAAQRGAAGASSSSAPRAAPGRRREETPKRTNWGTGTADAAWCSAWRARRPANPSREGSPRTSW</sequence>
<feature type="compositionally biased region" description="Polar residues" evidence="1">
    <location>
        <begin position="161"/>
        <end position="179"/>
    </location>
</feature>
<feature type="compositionally biased region" description="Basic and acidic residues" evidence="1">
    <location>
        <begin position="121"/>
        <end position="134"/>
    </location>
</feature>
<protein>
    <submittedName>
        <fullName evidence="2">Uncharacterized protein</fullName>
    </submittedName>
</protein>
<feature type="region of interest" description="Disordered" evidence="1">
    <location>
        <begin position="326"/>
        <end position="392"/>
    </location>
</feature>
<dbReference type="Proteomes" id="UP001189429">
    <property type="component" value="Unassembled WGS sequence"/>
</dbReference>
<evidence type="ECO:0000256" key="1">
    <source>
        <dbReference type="SAM" id="MobiDB-lite"/>
    </source>
</evidence>
<feature type="non-terminal residue" evidence="2">
    <location>
        <position position="1"/>
    </location>
</feature>
<feature type="region of interest" description="Disordered" evidence="1">
    <location>
        <begin position="260"/>
        <end position="288"/>
    </location>
</feature>
<gene>
    <name evidence="2" type="ORF">PCOR1329_LOCUS2936</name>
</gene>
<feature type="compositionally biased region" description="Pro residues" evidence="1">
    <location>
        <begin position="271"/>
        <end position="286"/>
    </location>
</feature>
<evidence type="ECO:0000313" key="2">
    <source>
        <dbReference type="EMBL" id="CAK0792290.1"/>
    </source>
</evidence>
<accession>A0ABN9PH49</accession>
<comment type="caution">
    <text evidence="2">The sequence shown here is derived from an EMBL/GenBank/DDBJ whole genome shotgun (WGS) entry which is preliminary data.</text>
</comment>
<keyword evidence="3" id="KW-1185">Reference proteome</keyword>
<reference evidence="2" key="1">
    <citation type="submission" date="2023-10" db="EMBL/GenBank/DDBJ databases">
        <authorList>
            <person name="Chen Y."/>
            <person name="Shah S."/>
            <person name="Dougan E. K."/>
            <person name="Thang M."/>
            <person name="Chan C."/>
        </authorList>
    </citation>
    <scope>NUCLEOTIDE SEQUENCE [LARGE SCALE GENOMIC DNA]</scope>
</reference>